<feature type="region of interest" description="Disordered" evidence="1">
    <location>
        <begin position="58"/>
        <end position="97"/>
    </location>
</feature>
<feature type="region of interest" description="Disordered" evidence="1">
    <location>
        <begin position="150"/>
        <end position="187"/>
    </location>
</feature>
<feature type="compositionally biased region" description="Basic and acidic residues" evidence="1">
    <location>
        <begin position="327"/>
        <end position="336"/>
    </location>
</feature>
<feature type="compositionally biased region" description="Acidic residues" evidence="1">
    <location>
        <begin position="279"/>
        <end position="290"/>
    </location>
</feature>
<dbReference type="EMBL" id="KV425945">
    <property type="protein sequence ID" value="KZV96280.1"/>
    <property type="molecule type" value="Genomic_DNA"/>
</dbReference>
<feature type="compositionally biased region" description="Low complexity" evidence="1">
    <location>
        <begin position="11"/>
        <end position="25"/>
    </location>
</feature>
<proteinExistence type="predicted"/>
<feature type="region of interest" description="Disordered" evidence="1">
    <location>
        <begin position="1"/>
        <end position="26"/>
    </location>
</feature>
<dbReference type="AlphaFoldDB" id="A0A165KG05"/>
<organism evidence="2 3">
    <name type="scientific">Exidia glandulosa HHB12029</name>
    <dbReference type="NCBI Taxonomy" id="1314781"/>
    <lineage>
        <taxon>Eukaryota</taxon>
        <taxon>Fungi</taxon>
        <taxon>Dikarya</taxon>
        <taxon>Basidiomycota</taxon>
        <taxon>Agaricomycotina</taxon>
        <taxon>Agaricomycetes</taxon>
        <taxon>Auriculariales</taxon>
        <taxon>Exidiaceae</taxon>
        <taxon>Exidia</taxon>
    </lineage>
</organism>
<gene>
    <name evidence="2" type="ORF">EXIGLDRAFT_435566</name>
</gene>
<feature type="compositionally biased region" description="Acidic residues" evidence="1">
    <location>
        <begin position="492"/>
        <end position="503"/>
    </location>
</feature>
<dbReference type="Proteomes" id="UP000077266">
    <property type="component" value="Unassembled WGS sequence"/>
</dbReference>
<keyword evidence="3" id="KW-1185">Reference proteome</keyword>
<feature type="region of interest" description="Disordered" evidence="1">
    <location>
        <begin position="214"/>
        <end position="336"/>
    </location>
</feature>
<reference evidence="2 3" key="1">
    <citation type="journal article" date="2016" name="Mol. Biol. Evol.">
        <title>Comparative Genomics of Early-Diverging Mushroom-Forming Fungi Provides Insights into the Origins of Lignocellulose Decay Capabilities.</title>
        <authorList>
            <person name="Nagy L.G."/>
            <person name="Riley R."/>
            <person name="Tritt A."/>
            <person name="Adam C."/>
            <person name="Daum C."/>
            <person name="Floudas D."/>
            <person name="Sun H."/>
            <person name="Yadav J.S."/>
            <person name="Pangilinan J."/>
            <person name="Larsson K.H."/>
            <person name="Matsuura K."/>
            <person name="Barry K."/>
            <person name="Labutti K."/>
            <person name="Kuo R."/>
            <person name="Ohm R.A."/>
            <person name="Bhattacharya S.S."/>
            <person name="Shirouzu T."/>
            <person name="Yoshinaga Y."/>
            <person name="Martin F.M."/>
            <person name="Grigoriev I.V."/>
            <person name="Hibbett D.S."/>
        </authorList>
    </citation>
    <scope>NUCLEOTIDE SEQUENCE [LARGE SCALE GENOMIC DNA]</scope>
    <source>
        <strain evidence="2 3">HHB12029</strain>
    </source>
</reference>
<dbReference type="InParanoid" id="A0A165KG05"/>
<feature type="compositionally biased region" description="Basic and acidic residues" evidence="1">
    <location>
        <begin position="291"/>
        <end position="306"/>
    </location>
</feature>
<evidence type="ECO:0000313" key="2">
    <source>
        <dbReference type="EMBL" id="KZV96280.1"/>
    </source>
</evidence>
<accession>A0A165KG05</accession>
<protein>
    <submittedName>
        <fullName evidence="2">Uncharacterized protein</fullName>
    </submittedName>
</protein>
<sequence length="692" mass="75759">MLPTPLESGKEAASSSSSGGPQLSSTMGELVAYQHLDAPNAPTARVYAKYRKYRFLPRPASYPFDPVLNAPRSPRTPVVAPSTPGSEPPTPSPCSVVPASSVVSAISSNSTPSQKRARDDETALFAEGLRERDAKPRVLDYVQYDTKKQRVSYGFREPVGKPSPSSRSSDLSSNATPKGPVRASIDLPEAVMDRLDPLAVKTVSLDSYMVVDEDDLSSNSALDETTTVHGNSGEYGGDGNATEEFEDASNDSVHDGDDSVVESEVEDERRDGMASQEYMEGEYDNDIDIDKDDHYQTDHGEPERMRQGTSSSPSRSLDDKDWSDDSGSAHDGEDSLFKFEVAGERRGFEYSQALAEDAYDGDIADDDHHSDHDKLEPMRERVSSPILRFWDDDSSDDGAIAIAEPDDGALAEPEVVDKHGGHLSSQALTEDEYDNNIRDDDYQPDHAELARLRQGTSSYMALYDEHGEVVHLDDDDLSPYDVGMRRNKLDSDGDSDEDDESDTAGDSNLLYNPSPAQVGELLASWDDAVVHAIIDGAGGNKVDLWLEGEAEHEHWVGLLGCDTGIFSHPASLEALARIPHITFGDSFGPSHLRTLSQLLCLRATNVCIMLSRSAPLLSQWGEALIDLPEVQRIVLVGPDGEPPLLLPWRHVIQLLATIIVHPKRTRIRRHDIKLDGEPNSKRNVAGRCGHFE</sequence>
<name>A0A165KG05_EXIGL</name>
<feature type="region of interest" description="Disordered" evidence="1">
    <location>
        <begin position="483"/>
        <end position="511"/>
    </location>
</feature>
<feature type="compositionally biased region" description="Polar residues" evidence="1">
    <location>
        <begin position="217"/>
        <end position="230"/>
    </location>
</feature>
<evidence type="ECO:0000313" key="3">
    <source>
        <dbReference type="Proteomes" id="UP000077266"/>
    </source>
</evidence>
<evidence type="ECO:0000256" key="1">
    <source>
        <dbReference type="SAM" id="MobiDB-lite"/>
    </source>
</evidence>
<feature type="compositionally biased region" description="Low complexity" evidence="1">
    <location>
        <begin position="163"/>
        <end position="173"/>
    </location>
</feature>